<dbReference type="EMBL" id="MU268222">
    <property type="protein sequence ID" value="KAH7905301.1"/>
    <property type="molecule type" value="Genomic_DNA"/>
</dbReference>
<dbReference type="Proteomes" id="UP000790377">
    <property type="component" value="Unassembled WGS sequence"/>
</dbReference>
<proteinExistence type="predicted"/>
<organism evidence="1 2">
    <name type="scientific">Hygrophoropsis aurantiaca</name>
    <dbReference type="NCBI Taxonomy" id="72124"/>
    <lineage>
        <taxon>Eukaryota</taxon>
        <taxon>Fungi</taxon>
        <taxon>Dikarya</taxon>
        <taxon>Basidiomycota</taxon>
        <taxon>Agaricomycotina</taxon>
        <taxon>Agaricomycetes</taxon>
        <taxon>Agaricomycetidae</taxon>
        <taxon>Boletales</taxon>
        <taxon>Coniophorineae</taxon>
        <taxon>Hygrophoropsidaceae</taxon>
        <taxon>Hygrophoropsis</taxon>
    </lineage>
</organism>
<accession>A0ACB7ZVX5</accession>
<evidence type="ECO:0000313" key="2">
    <source>
        <dbReference type="Proteomes" id="UP000790377"/>
    </source>
</evidence>
<protein>
    <submittedName>
        <fullName evidence="1">Uncharacterized protein</fullName>
    </submittedName>
</protein>
<comment type="caution">
    <text evidence="1">The sequence shown here is derived from an EMBL/GenBank/DDBJ whole genome shotgun (WGS) entry which is preliminary data.</text>
</comment>
<sequence length="325" mass="36954">MSNRHWFAVRRFFASLIRPFMPSTTLHIPGLFDTTTVTSGTQSWAHQVNTRGSLASKCFLREVHYCKYTYGVGHEFLVVLIYYLPTMEVALLRIERTVEIPNDSSFATSPHSSSLVLESSGLGSSKTHVALDSVTSVPYTSSPPSTWGKYNVLETLTFTSNPPSVQHLAVLLETVSVSAQNYQLWRFQCFWFADSVYQVLKKKFPYNCKKGVHASKRGTCCNVPIPTDGSIGPDVLLGLYNSAWDVFKEKGDAEEREHSAEIAAVQQAARQEAENQLQREREEWARKQDEWARKEEEWARKEEDAKRKYQAALEDLEAIKQRGME</sequence>
<reference evidence="1" key="1">
    <citation type="journal article" date="2021" name="New Phytol.">
        <title>Evolutionary innovations through gain and loss of genes in the ectomycorrhizal Boletales.</title>
        <authorList>
            <person name="Wu G."/>
            <person name="Miyauchi S."/>
            <person name="Morin E."/>
            <person name="Kuo A."/>
            <person name="Drula E."/>
            <person name="Varga T."/>
            <person name="Kohler A."/>
            <person name="Feng B."/>
            <person name="Cao Y."/>
            <person name="Lipzen A."/>
            <person name="Daum C."/>
            <person name="Hundley H."/>
            <person name="Pangilinan J."/>
            <person name="Johnson J."/>
            <person name="Barry K."/>
            <person name="LaButti K."/>
            <person name="Ng V."/>
            <person name="Ahrendt S."/>
            <person name="Min B."/>
            <person name="Choi I.G."/>
            <person name="Park H."/>
            <person name="Plett J.M."/>
            <person name="Magnuson J."/>
            <person name="Spatafora J.W."/>
            <person name="Nagy L.G."/>
            <person name="Henrissat B."/>
            <person name="Grigoriev I.V."/>
            <person name="Yang Z.L."/>
            <person name="Xu J."/>
            <person name="Martin F.M."/>
        </authorList>
    </citation>
    <scope>NUCLEOTIDE SEQUENCE</scope>
    <source>
        <strain evidence="1">ATCC 28755</strain>
    </source>
</reference>
<name>A0ACB7ZVX5_9AGAM</name>
<evidence type="ECO:0000313" key="1">
    <source>
        <dbReference type="EMBL" id="KAH7905301.1"/>
    </source>
</evidence>
<gene>
    <name evidence="1" type="ORF">BJ138DRAFT_1106102</name>
</gene>
<keyword evidence="2" id="KW-1185">Reference proteome</keyword>